<organism evidence="2">
    <name type="scientific">viral metagenome</name>
    <dbReference type="NCBI Taxonomy" id="1070528"/>
    <lineage>
        <taxon>unclassified sequences</taxon>
        <taxon>metagenomes</taxon>
        <taxon>organismal metagenomes</taxon>
    </lineage>
</organism>
<protein>
    <submittedName>
        <fullName evidence="2">Uncharacterized protein</fullName>
    </submittedName>
</protein>
<feature type="transmembrane region" description="Helical" evidence="1">
    <location>
        <begin position="39"/>
        <end position="62"/>
    </location>
</feature>
<keyword evidence="1" id="KW-0472">Membrane</keyword>
<name>A0A6M3L2P8_9ZZZZ</name>
<keyword evidence="1" id="KW-1133">Transmembrane helix</keyword>
<evidence type="ECO:0000256" key="1">
    <source>
        <dbReference type="SAM" id="Phobius"/>
    </source>
</evidence>
<feature type="transmembrane region" description="Helical" evidence="1">
    <location>
        <begin position="6"/>
        <end position="27"/>
    </location>
</feature>
<reference evidence="2" key="1">
    <citation type="submission" date="2020-03" db="EMBL/GenBank/DDBJ databases">
        <title>The deep terrestrial virosphere.</title>
        <authorList>
            <person name="Holmfeldt K."/>
            <person name="Nilsson E."/>
            <person name="Simone D."/>
            <person name="Lopez-Fernandez M."/>
            <person name="Wu X."/>
            <person name="de Brujin I."/>
            <person name="Lundin D."/>
            <person name="Andersson A."/>
            <person name="Bertilsson S."/>
            <person name="Dopson M."/>
        </authorList>
    </citation>
    <scope>NUCLEOTIDE SEQUENCE</scope>
    <source>
        <strain evidence="2">MM415B02730</strain>
    </source>
</reference>
<dbReference type="EMBL" id="MT142791">
    <property type="protein sequence ID" value="QJA88600.1"/>
    <property type="molecule type" value="Genomic_DNA"/>
</dbReference>
<keyword evidence="1" id="KW-0812">Transmembrane</keyword>
<gene>
    <name evidence="2" type="ORF">MM415B02730_0005</name>
</gene>
<dbReference type="AlphaFoldDB" id="A0A6M3L2P8"/>
<evidence type="ECO:0000313" key="2">
    <source>
        <dbReference type="EMBL" id="QJA88600.1"/>
    </source>
</evidence>
<accession>A0A6M3L2P8</accession>
<sequence length="74" mass="8560">MNFLIMVMSVIGAWLAGAWAFAFWYVMQHGEMIFIEPNKPVLIVEFWLAVTLTVFFITILIIEWEEGEDKGTTC</sequence>
<proteinExistence type="predicted"/>